<dbReference type="Pfam" id="PF01535">
    <property type="entry name" value="PPR"/>
    <property type="match status" value="3"/>
</dbReference>
<evidence type="ECO:0000256" key="1">
    <source>
        <dbReference type="ARBA" id="ARBA00022737"/>
    </source>
</evidence>
<dbReference type="Pfam" id="PF13041">
    <property type="entry name" value="PPR_2"/>
    <property type="match status" value="3"/>
</dbReference>
<dbReference type="Gene3D" id="1.25.40.10">
    <property type="entry name" value="Tetratricopeptide repeat domain"/>
    <property type="match status" value="4"/>
</dbReference>
<evidence type="ECO:0000313" key="4">
    <source>
        <dbReference type="Proteomes" id="UP001558713"/>
    </source>
</evidence>
<dbReference type="InterPro" id="IPR002885">
    <property type="entry name" value="PPR_rpt"/>
</dbReference>
<dbReference type="Pfam" id="PF20431">
    <property type="entry name" value="E_motif"/>
    <property type="match status" value="1"/>
</dbReference>
<feature type="repeat" description="PPR" evidence="2">
    <location>
        <begin position="187"/>
        <end position="221"/>
    </location>
</feature>
<dbReference type="PANTHER" id="PTHR47926">
    <property type="entry name" value="PENTATRICOPEPTIDE REPEAT-CONTAINING PROTEIN"/>
    <property type="match status" value="1"/>
</dbReference>
<dbReference type="PANTHER" id="PTHR47926:SF533">
    <property type="entry name" value="DYW DOMAIN-CONTAINING PROTEIN"/>
    <property type="match status" value="1"/>
</dbReference>
<reference evidence="3 4" key="1">
    <citation type="submission" date="2024-04" db="EMBL/GenBank/DDBJ databases">
        <title>Genome assembly C_amara_ONT_v2.</title>
        <authorList>
            <person name="Yant L."/>
            <person name="Moore C."/>
            <person name="Slenker M."/>
        </authorList>
    </citation>
    <scope>NUCLEOTIDE SEQUENCE [LARGE SCALE GENOMIC DNA]</scope>
    <source>
        <tissue evidence="3">Leaf</tissue>
    </source>
</reference>
<feature type="repeat" description="PPR" evidence="2">
    <location>
        <begin position="86"/>
        <end position="120"/>
    </location>
</feature>
<dbReference type="InterPro" id="IPR046848">
    <property type="entry name" value="E_motif"/>
</dbReference>
<dbReference type="PROSITE" id="PS51375">
    <property type="entry name" value="PPR"/>
    <property type="match status" value="6"/>
</dbReference>
<sequence length="532" mass="59941">MRMLETSATFLRGHFSRRIFTIPTTTLNRLINDHLRDNGLVEARRLFNQNPTLLDKSTWNMMITAYVQRGLMLEAHEVFDQMPVRDVVSWNTMFLGLKKTRDPERVIRFFLEMRRSGLNPDELTIPAIIDAVSGSGFKVLIMQIHTLAIRLGLSLSAYTGSSLLRGYTSLRNLRGLERVFEDILLKDVVSWNVLITGYMKLGFVEDGERAFSEMPERNIITWHTMLIGFINNTKIDKARELFNQMGQKNVFSWTVMINGYVQSRELKVALMLFQEMVESGNYRPSHYTFSTVLKACAASSSLLMGKQVHSMITKRGMACDVVLSTSLIDMYAKAGDITAASGVFKFMPMKNPASWNSMIGGLARHGLGVNALEEFKKMIESGYKPDQVTFINLLSACAHTGLVEEGEKQFMLMGRFGIAAEKEHYACMVDLLGRAGQLDKAERLIKGMPFEPDVVIWGALLGACGLHSCLELGEVAAEGISRLRREHPAAYDVLCRVRGDKGDWTSVMELRKLMKKTKAKKQDASSWIETLT</sequence>
<feature type="repeat" description="PPR" evidence="2">
    <location>
        <begin position="55"/>
        <end position="85"/>
    </location>
</feature>
<feature type="repeat" description="PPR" evidence="2">
    <location>
        <begin position="249"/>
        <end position="283"/>
    </location>
</feature>
<evidence type="ECO:0000256" key="2">
    <source>
        <dbReference type="PROSITE-ProRule" id="PRU00708"/>
    </source>
</evidence>
<dbReference type="InterPro" id="IPR046960">
    <property type="entry name" value="PPR_At4g14850-like_plant"/>
</dbReference>
<dbReference type="AlphaFoldDB" id="A0ABD0Z3L7"/>
<protein>
    <submittedName>
        <fullName evidence="3">Pentatricopeptide repeat-containing protein</fullName>
    </submittedName>
</protein>
<accession>A0ABD0Z3L7</accession>
<organism evidence="3 4">
    <name type="scientific">Cardamine amara subsp. amara</name>
    <dbReference type="NCBI Taxonomy" id="228776"/>
    <lineage>
        <taxon>Eukaryota</taxon>
        <taxon>Viridiplantae</taxon>
        <taxon>Streptophyta</taxon>
        <taxon>Embryophyta</taxon>
        <taxon>Tracheophyta</taxon>
        <taxon>Spermatophyta</taxon>
        <taxon>Magnoliopsida</taxon>
        <taxon>eudicotyledons</taxon>
        <taxon>Gunneridae</taxon>
        <taxon>Pentapetalae</taxon>
        <taxon>rosids</taxon>
        <taxon>malvids</taxon>
        <taxon>Brassicales</taxon>
        <taxon>Brassicaceae</taxon>
        <taxon>Cardamineae</taxon>
        <taxon>Cardamine</taxon>
    </lineage>
</organism>
<dbReference type="InterPro" id="IPR011990">
    <property type="entry name" value="TPR-like_helical_dom_sf"/>
</dbReference>
<keyword evidence="4" id="KW-1185">Reference proteome</keyword>
<name>A0ABD0Z3L7_CARAN</name>
<proteinExistence type="predicted"/>
<gene>
    <name evidence="3" type="ORF">V5N11_014781</name>
</gene>
<evidence type="ECO:0000313" key="3">
    <source>
        <dbReference type="EMBL" id="KAL1189290.1"/>
    </source>
</evidence>
<dbReference type="FunFam" id="1.25.40.10:FF:000090">
    <property type="entry name" value="Pentatricopeptide repeat-containing protein, chloroplastic"/>
    <property type="match status" value="1"/>
</dbReference>
<feature type="repeat" description="PPR" evidence="2">
    <location>
        <begin position="386"/>
        <end position="420"/>
    </location>
</feature>
<feature type="repeat" description="PPR" evidence="2">
    <location>
        <begin position="351"/>
        <end position="385"/>
    </location>
</feature>
<dbReference type="NCBIfam" id="TIGR00756">
    <property type="entry name" value="PPR"/>
    <property type="match status" value="6"/>
</dbReference>
<dbReference type="Proteomes" id="UP001558713">
    <property type="component" value="Unassembled WGS sequence"/>
</dbReference>
<comment type="caution">
    <text evidence="3">The sequence shown here is derived from an EMBL/GenBank/DDBJ whole genome shotgun (WGS) entry which is preliminary data.</text>
</comment>
<dbReference type="EMBL" id="JBANAX010000903">
    <property type="protein sequence ID" value="KAL1189290.1"/>
    <property type="molecule type" value="Genomic_DNA"/>
</dbReference>
<keyword evidence="1" id="KW-0677">Repeat</keyword>